<evidence type="ECO:0000313" key="1">
    <source>
        <dbReference type="EMBL" id="KAF8566281.1"/>
    </source>
</evidence>
<dbReference type="EMBL" id="JTDF01005361">
    <property type="protein sequence ID" value="KAF8566281.1"/>
    <property type="molecule type" value="Genomic_DNA"/>
</dbReference>
<comment type="caution">
    <text evidence="1">The sequence shown here is derived from an EMBL/GenBank/DDBJ whole genome shotgun (WGS) entry which is preliminary data.</text>
</comment>
<gene>
    <name evidence="1" type="ORF">P879_10573</name>
</gene>
<reference evidence="1 2" key="1">
    <citation type="submission" date="2019-07" db="EMBL/GenBank/DDBJ databases">
        <title>Annotation for the trematode Paragonimus westermani.</title>
        <authorList>
            <person name="Choi Y.-J."/>
        </authorList>
    </citation>
    <scope>NUCLEOTIDE SEQUENCE [LARGE SCALE GENOMIC DNA]</scope>
    <source>
        <strain evidence="1">180907_Pwestermani</strain>
    </source>
</reference>
<sequence length="29" mass="2945">MAPSSSTNSTIVFAYGKLLNETAVLSGVS</sequence>
<keyword evidence="2" id="KW-1185">Reference proteome</keyword>
<accession>A0A8T0DHP5</accession>
<evidence type="ECO:0000313" key="2">
    <source>
        <dbReference type="Proteomes" id="UP000699462"/>
    </source>
</evidence>
<dbReference type="Proteomes" id="UP000699462">
    <property type="component" value="Unassembled WGS sequence"/>
</dbReference>
<organism evidence="1 2">
    <name type="scientific">Paragonimus westermani</name>
    <dbReference type="NCBI Taxonomy" id="34504"/>
    <lineage>
        <taxon>Eukaryota</taxon>
        <taxon>Metazoa</taxon>
        <taxon>Spiralia</taxon>
        <taxon>Lophotrochozoa</taxon>
        <taxon>Platyhelminthes</taxon>
        <taxon>Trematoda</taxon>
        <taxon>Digenea</taxon>
        <taxon>Plagiorchiida</taxon>
        <taxon>Troglotremata</taxon>
        <taxon>Troglotrematidae</taxon>
        <taxon>Paragonimus</taxon>
    </lineage>
</organism>
<protein>
    <submittedName>
        <fullName evidence="1">Uncharacterized protein</fullName>
    </submittedName>
</protein>
<proteinExistence type="predicted"/>
<dbReference type="AlphaFoldDB" id="A0A8T0DHP5"/>
<name>A0A8T0DHP5_9TREM</name>